<feature type="transmembrane region" description="Helical" evidence="7">
    <location>
        <begin position="230"/>
        <end position="250"/>
    </location>
</feature>
<dbReference type="InterPro" id="IPR002656">
    <property type="entry name" value="Acyl_transf_3_dom"/>
</dbReference>
<feature type="transmembrane region" description="Helical" evidence="7">
    <location>
        <begin position="206"/>
        <end position="223"/>
    </location>
</feature>
<feature type="transmembrane region" description="Helical" evidence="7">
    <location>
        <begin position="87"/>
        <end position="106"/>
    </location>
</feature>
<dbReference type="AlphaFoldDB" id="A0A1G6CNY3"/>
<evidence type="ECO:0000256" key="6">
    <source>
        <dbReference type="ARBA" id="ARBA00023136"/>
    </source>
</evidence>
<dbReference type="OrthoDB" id="5808342at2"/>
<keyword evidence="10" id="KW-1185">Reference proteome</keyword>
<feature type="transmembrane region" description="Helical" evidence="7">
    <location>
        <begin position="157"/>
        <end position="176"/>
    </location>
</feature>
<evidence type="ECO:0000256" key="1">
    <source>
        <dbReference type="ARBA" id="ARBA00004651"/>
    </source>
</evidence>
<evidence type="ECO:0000256" key="3">
    <source>
        <dbReference type="ARBA" id="ARBA00022475"/>
    </source>
</evidence>
<keyword evidence="6 7" id="KW-0472">Membrane</keyword>
<dbReference type="RefSeq" id="WP_090174740.1">
    <property type="nucleotide sequence ID" value="NZ_FMXR01000023.1"/>
</dbReference>
<dbReference type="GO" id="GO:0016413">
    <property type="term" value="F:O-acetyltransferase activity"/>
    <property type="evidence" value="ECO:0007669"/>
    <property type="project" value="TreeGrafter"/>
</dbReference>
<dbReference type="PANTHER" id="PTHR40074:SF2">
    <property type="entry name" value="O-ACETYLTRANSFERASE WECH"/>
    <property type="match status" value="1"/>
</dbReference>
<feature type="domain" description="Acyltransferase 3" evidence="8">
    <location>
        <begin position="9"/>
        <end position="341"/>
    </location>
</feature>
<accession>A0A1G6CNY3</accession>
<evidence type="ECO:0000259" key="8">
    <source>
        <dbReference type="Pfam" id="PF01757"/>
    </source>
</evidence>
<dbReference type="STRING" id="1732.SAMN02910417_02554"/>
<gene>
    <name evidence="9" type="ORF">SAMN02910417_02554</name>
</gene>
<dbReference type="Proteomes" id="UP000199228">
    <property type="component" value="Unassembled WGS sequence"/>
</dbReference>
<comment type="similarity">
    <text evidence="2">Belongs to the acyltransferase 3 family.</text>
</comment>
<evidence type="ECO:0000256" key="4">
    <source>
        <dbReference type="ARBA" id="ARBA00022692"/>
    </source>
</evidence>
<comment type="subcellular location">
    <subcellularLocation>
        <location evidence="1">Cell membrane</location>
        <topology evidence="1">Multi-pass membrane protein</topology>
    </subcellularLocation>
</comment>
<dbReference type="GO" id="GO:0009246">
    <property type="term" value="P:enterobacterial common antigen biosynthetic process"/>
    <property type="evidence" value="ECO:0007669"/>
    <property type="project" value="TreeGrafter"/>
</dbReference>
<feature type="transmembrane region" description="Helical" evidence="7">
    <location>
        <begin position="48"/>
        <end position="66"/>
    </location>
</feature>
<feature type="transmembrane region" description="Helical" evidence="7">
    <location>
        <begin position="132"/>
        <end position="150"/>
    </location>
</feature>
<evidence type="ECO:0000313" key="9">
    <source>
        <dbReference type="EMBL" id="SDB34586.1"/>
    </source>
</evidence>
<dbReference type="GO" id="GO:0005886">
    <property type="term" value="C:plasma membrane"/>
    <property type="evidence" value="ECO:0007669"/>
    <property type="project" value="UniProtKB-SubCell"/>
</dbReference>
<protein>
    <submittedName>
        <fullName evidence="9">Surface polysaccharide O-acyltransferase, integral membrane enzyme</fullName>
    </submittedName>
</protein>
<dbReference type="PANTHER" id="PTHR40074">
    <property type="entry name" value="O-ACETYLTRANSFERASE WECH"/>
    <property type="match status" value="1"/>
</dbReference>
<keyword evidence="9" id="KW-0012">Acyltransferase</keyword>
<dbReference type="EMBL" id="FMXR01000023">
    <property type="protein sequence ID" value="SDB34586.1"/>
    <property type="molecule type" value="Genomic_DNA"/>
</dbReference>
<evidence type="ECO:0000256" key="5">
    <source>
        <dbReference type="ARBA" id="ARBA00022989"/>
    </source>
</evidence>
<keyword evidence="9" id="KW-0808">Transferase</keyword>
<feature type="transmembrane region" description="Helical" evidence="7">
    <location>
        <begin position="324"/>
        <end position="343"/>
    </location>
</feature>
<name>A0A1G6CNY3_EUBOX</name>
<proteinExistence type="inferred from homology"/>
<keyword evidence="3" id="KW-1003">Cell membrane</keyword>
<organism evidence="9 10">
    <name type="scientific">Eubacterium oxidoreducens</name>
    <dbReference type="NCBI Taxonomy" id="1732"/>
    <lineage>
        <taxon>Bacteria</taxon>
        <taxon>Bacillati</taxon>
        <taxon>Bacillota</taxon>
        <taxon>Clostridia</taxon>
        <taxon>Eubacteriales</taxon>
        <taxon>Eubacteriaceae</taxon>
        <taxon>Eubacterium</taxon>
    </lineage>
</organism>
<reference evidence="9 10" key="1">
    <citation type="submission" date="2016-10" db="EMBL/GenBank/DDBJ databases">
        <authorList>
            <person name="de Groot N.N."/>
        </authorList>
    </citation>
    <scope>NUCLEOTIDE SEQUENCE [LARGE SCALE GENOMIC DNA]</scope>
    <source>
        <strain evidence="9 10">DSM 3217</strain>
    </source>
</reference>
<keyword evidence="4 7" id="KW-0812">Transmembrane</keyword>
<evidence type="ECO:0000256" key="7">
    <source>
        <dbReference type="SAM" id="Phobius"/>
    </source>
</evidence>
<dbReference type="Pfam" id="PF01757">
    <property type="entry name" value="Acyl_transf_3"/>
    <property type="match status" value="1"/>
</dbReference>
<sequence>MEGKSSHFNAIDVTKFICAILVVMIHVKMFGEGQSEFVIGGNYFFKQYIARIAVPFFFTASGFLLFQKMSVANFSMQRPIRYVLRILRLYLVWTIIYFPLKLTFIYNDPIGPKKAWILWGKNLAFSGSYTHLWYLPALIVAVLLVAFLLWIKVKPMVILVISTVLYLIGLLGQSWFGVLKSVEQVAPELCHIAYRALEIIITTRNGVFDGFFFVALGMCFAFCKVHIGKWISLAGFIGSMIVLYFEVYGLEEHRMIKEHDMYLFLMPACMFLFSFVLQVQLKDRKGYSMVRSMSYLLFYMHPLVNELLFRSFIRNHIEFNNGLWRYVLVVVLTLIISMVIIKLSKLKGLKWLKVIYT</sequence>
<feature type="transmembrane region" description="Helical" evidence="7">
    <location>
        <begin position="7"/>
        <end position="28"/>
    </location>
</feature>
<evidence type="ECO:0000313" key="10">
    <source>
        <dbReference type="Proteomes" id="UP000199228"/>
    </source>
</evidence>
<feature type="transmembrane region" description="Helical" evidence="7">
    <location>
        <begin position="262"/>
        <end position="281"/>
    </location>
</feature>
<evidence type="ECO:0000256" key="2">
    <source>
        <dbReference type="ARBA" id="ARBA00007400"/>
    </source>
</evidence>
<keyword evidence="5 7" id="KW-1133">Transmembrane helix</keyword>